<dbReference type="Pfam" id="PF13977">
    <property type="entry name" value="TetR_C_6"/>
    <property type="match status" value="1"/>
</dbReference>
<dbReference type="STRING" id="33936.AZI98_17525"/>
<dbReference type="GO" id="GO:0000976">
    <property type="term" value="F:transcription cis-regulatory region binding"/>
    <property type="evidence" value="ECO:0007669"/>
    <property type="project" value="TreeGrafter"/>
</dbReference>
<dbReference type="PANTHER" id="PTHR30055">
    <property type="entry name" value="HTH-TYPE TRANSCRIPTIONAL REGULATOR RUTR"/>
    <property type="match status" value="1"/>
</dbReference>
<evidence type="ECO:0000313" key="9">
    <source>
        <dbReference type="Proteomes" id="UP000076476"/>
    </source>
</evidence>
<evidence type="ECO:0000256" key="1">
    <source>
        <dbReference type="ARBA" id="ARBA00022491"/>
    </source>
</evidence>
<dbReference type="Proteomes" id="UP000076476">
    <property type="component" value="Unassembled WGS sequence"/>
</dbReference>
<sequence>MPKKVDHVKQREKIAVATWNVIAKGGMEKATVRNIAREAGVSVGSLRHYFSTQAELLSFAMKLVSERVSQRINEIDFSMPPLDAMKRMIREVLPLEDDTKKEMEVWFAFTQKALSEPELQPLSKEVYLKMRYGFEQVIKTLVKLDLARPNINVELEVDRLYALIDGLAIHGLMHPEYLSNEMIESILDSHLKSLCKQEVL</sequence>
<name>A0A165WA22_9BACI</name>
<feature type="domain" description="HTH tetR-type" evidence="6">
    <location>
        <begin position="8"/>
        <end position="68"/>
    </location>
</feature>
<dbReference type="OrthoDB" id="9816296at2"/>
<dbReference type="AlphaFoldDB" id="A0A165WA22"/>
<dbReference type="PROSITE" id="PS01081">
    <property type="entry name" value="HTH_TETR_1"/>
    <property type="match status" value="1"/>
</dbReference>
<proteinExistence type="predicted"/>
<evidence type="ECO:0000256" key="2">
    <source>
        <dbReference type="ARBA" id="ARBA00023015"/>
    </source>
</evidence>
<dbReference type="GO" id="GO:0003700">
    <property type="term" value="F:DNA-binding transcription factor activity"/>
    <property type="evidence" value="ECO:0007669"/>
    <property type="project" value="TreeGrafter"/>
</dbReference>
<reference evidence="8 9" key="1">
    <citation type="submission" date="2016-04" db="EMBL/GenBank/DDBJ databases">
        <title>Draft genome sequence of Aeribacillus pallidus 8m3 from petroleum reservoir.</title>
        <authorList>
            <person name="Poltaraus A.B."/>
            <person name="Nazina T.N."/>
            <person name="Tourova T.P."/>
            <person name="Malakho S.M."/>
            <person name="Korshunova A.V."/>
            <person name="Sokolova D.S."/>
        </authorList>
    </citation>
    <scope>NUCLEOTIDE SEQUENCE [LARGE SCALE GENOMIC DNA]</scope>
    <source>
        <strain evidence="8 9">8m3</strain>
    </source>
</reference>
<accession>A0A165WA22</accession>
<dbReference type="InterPro" id="IPR050109">
    <property type="entry name" value="HTH-type_TetR-like_transc_reg"/>
</dbReference>
<evidence type="ECO:0000256" key="3">
    <source>
        <dbReference type="ARBA" id="ARBA00023125"/>
    </source>
</evidence>
<evidence type="ECO:0000313" key="7">
    <source>
        <dbReference type="EMBL" id="ASS91103.1"/>
    </source>
</evidence>
<reference evidence="7 10" key="2">
    <citation type="submission" date="2016-10" db="EMBL/GenBank/DDBJ databases">
        <title>The whole genome sequencing and assembly of Aeribacillus pallidus KCTC3564 strain.</title>
        <authorList>
            <person name="Lee Y.-J."/>
            <person name="Park M.-K."/>
            <person name="Yi H."/>
            <person name="Bahn Y.-S."/>
            <person name="Kim J.F."/>
            <person name="Lee D.-W."/>
        </authorList>
    </citation>
    <scope>NUCLEOTIDE SEQUENCE [LARGE SCALE GENOMIC DNA]</scope>
    <source>
        <strain evidence="7 10">KCTC3564</strain>
    </source>
</reference>
<dbReference type="PANTHER" id="PTHR30055:SF226">
    <property type="entry name" value="HTH-TYPE TRANSCRIPTIONAL REGULATOR PKSA"/>
    <property type="match status" value="1"/>
</dbReference>
<dbReference type="KEGG" id="apak:AP3564_13505"/>
<evidence type="ECO:0000256" key="5">
    <source>
        <dbReference type="PROSITE-ProRule" id="PRU00335"/>
    </source>
</evidence>
<keyword evidence="2" id="KW-0805">Transcription regulation</keyword>
<dbReference type="InterPro" id="IPR009057">
    <property type="entry name" value="Homeodomain-like_sf"/>
</dbReference>
<dbReference type="SUPFAM" id="SSF46689">
    <property type="entry name" value="Homeodomain-like"/>
    <property type="match status" value="1"/>
</dbReference>
<dbReference type="SUPFAM" id="SSF48498">
    <property type="entry name" value="Tetracyclin repressor-like, C-terminal domain"/>
    <property type="match status" value="1"/>
</dbReference>
<organism evidence="8 9">
    <name type="scientific">Aeribacillus pallidus</name>
    <dbReference type="NCBI Taxonomy" id="33936"/>
    <lineage>
        <taxon>Bacteria</taxon>
        <taxon>Bacillati</taxon>
        <taxon>Bacillota</taxon>
        <taxon>Bacilli</taxon>
        <taxon>Bacillales</taxon>
        <taxon>Bacillaceae</taxon>
        <taxon>Aeribacillus</taxon>
    </lineage>
</organism>
<dbReference type="EMBL" id="LWBR01000075">
    <property type="protein sequence ID" value="KZN94795.1"/>
    <property type="molecule type" value="Genomic_DNA"/>
</dbReference>
<dbReference type="RefSeq" id="WP_063389544.1">
    <property type="nucleotide sequence ID" value="NZ_CP017703.1"/>
</dbReference>
<dbReference type="Pfam" id="PF00440">
    <property type="entry name" value="TetR_N"/>
    <property type="match status" value="1"/>
</dbReference>
<feature type="DNA-binding region" description="H-T-H motif" evidence="5">
    <location>
        <begin position="31"/>
        <end position="50"/>
    </location>
</feature>
<dbReference type="InterPro" id="IPR039538">
    <property type="entry name" value="BetI_C"/>
</dbReference>
<protein>
    <submittedName>
        <fullName evidence="8">TetR family transcriptional regulator</fullName>
    </submittedName>
</protein>
<evidence type="ECO:0000256" key="4">
    <source>
        <dbReference type="ARBA" id="ARBA00023163"/>
    </source>
</evidence>
<evidence type="ECO:0000259" key="6">
    <source>
        <dbReference type="PROSITE" id="PS50977"/>
    </source>
</evidence>
<dbReference type="GeneID" id="301126070"/>
<keyword evidence="9" id="KW-1185">Reference proteome</keyword>
<dbReference type="Gene3D" id="1.10.357.10">
    <property type="entry name" value="Tetracycline Repressor, domain 2"/>
    <property type="match status" value="1"/>
</dbReference>
<keyword evidence="3 5" id="KW-0238">DNA-binding</keyword>
<evidence type="ECO:0000313" key="8">
    <source>
        <dbReference type="EMBL" id="KZN94795.1"/>
    </source>
</evidence>
<gene>
    <name evidence="7" type="ORF">AP3564_13505</name>
    <name evidence="8" type="ORF">AZI98_17525</name>
</gene>
<dbReference type="PROSITE" id="PS50977">
    <property type="entry name" value="HTH_TETR_2"/>
    <property type="match status" value="1"/>
</dbReference>
<evidence type="ECO:0000313" key="10">
    <source>
        <dbReference type="Proteomes" id="UP000214606"/>
    </source>
</evidence>
<dbReference type="InterPro" id="IPR023772">
    <property type="entry name" value="DNA-bd_HTH_TetR-type_CS"/>
</dbReference>
<dbReference type="Proteomes" id="UP000214606">
    <property type="component" value="Chromosome"/>
</dbReference>
<keyword evidence="1" id="KW-0678">Repressor</keyword>
<dbReference type="EMBL" id="CP017703">
    <property type="protein sequence ID" value="ASS91103.1"/>
    <property type="molecule type" value="Genomic_DNA"/>
</dbReference>
<keyword evidence="4" id="KW-0804">Transcription</keyword>
<dbReference type="InterPro" id="IPR036271">
    <property type="entry name" value="Tet_transcr_reg_TetR-rel_C_sf"/>
</dbReference>
<dbReference type="InterPro" id="IPR001647">
    <property type="entry name" value="HTH_TetR"/>
</dbReference>